<accession>A0A6A6JKP0</accession>
<feature type="compositionally biased region" description="Polar residues" evidence="1">
    <location>
        <begin position="14"/>
        <end position="47"/>
    </location>
</feature>
<name>A0A6A6JKP0_WESOR</name>
<evidence type="ECO:0000313" key="2">
    <source>
        <dbReference type="EMBL" id="KAF2277220.1"/>
    </source>
</evidence>
<feature type="compositionally biased region" description="Polar residues" evidence="1">
    <location>
        <begin position="93"/>
        <end position="104"/>
    </location>
</feature>
<sequence>MGRHASPTDRVPTFSAQTLPPGSAPKESTYQPNPEPNNQGMYQSAARTLTGADSADVNRGLGAPVQGQSSAELRHDGQAHRHQHHKGILGHGSSMNQGNINPQHPSFAGQRALEEDYPTGRSTGAGGAPAEDRFPEQAGYNVRR</sequence>
<dbReference type="AlphaFoldDB" id="A0A6A6JKP0"/>
<protein>
    <submittedName>
        <fullName evidence="2">Uncharacterized protein</fullName>
    </submittedName>
</protein>
<proteinExistence type="predicted"/>
<dbReference type="EMBL" id="ML986491">
    <property type="protein sequence ID" value="KAF2277220.1"/>
    <property type="molecule type" value="Genomic_DNA"/>
</dbReference>
<dbReference type="GeneID" id="54551424"/>
<evidence type="ECO:0000256" key="1">
    <source>
        <dbReference type="SAM" id="MobiDB-lite"/>
    </source>
</evidence>
<dbReference type="OrthoDB" id="3260716at2759"/>
<dbReference type="RefSeq" id="XP_033654759.1">
    <property type="nucleotide sequence ID" value="XM_033798249.1"/>
</dbReference>
<dbReference type="Proteomes" id="UP000800097">
    <property type="component" value="Unassembled WGS sequence"/>
</dbReference>
<evidence type="ECO:0000313" key="3">
    <source>
        <dbReference type="Proteomes" id="UP000800097"/>
    </source>
</evidence>
<organism evidence="2 3">
    <name type="scientific">Westerdykella ornata</name>
    <dbReference type="NCBI Taxonomy" id="318751"/>
    <lineage>
        <taxon>Eukaryota</taxon>
        <taxon>Fungi</taxon>
        <taxon>Dikarya</taxon>
        <taxon>Ascomycota</taxon>
        <taxon>Pezizomycotina</taxon>
        <taxon>Dothideomycetes</taxon>
        <taxon>Pleosporomycetidae</taxon>
        <taxon>Pleosporales</taxon>
        <taxon>Sporormiaceae</taxon>
        <taxon>Westerdykella</taxon>
    </lineage>
</organism>
<reference evidence="2" key="1">
    <citation type="journal article" date="2020" name="Stud. Mycol.">
        <title>101 Dothideomycetes genomes: a test case for predicting lifestyles and emergence of pathogens.</title>
        <authorList>
            <person name="Haridas S."/>
            <person name="Albert R."/>
            <person name="Binder M."/>
            <person name="Bloem J."/>
            <person name="Labutti K."/>
            <person name="Salamov A."/>
            <person name="Andreopoulos B."/>
            <person name="Baker S."/>
            <person name="Barry K."/>
            <person name="Bills G."/>
            <person name="Bluhm B."/>
            <person name="Cannon C."/>
            <person name="Castanera R."/>
            <person name="Culley D."/>
            <person name="Daum C."/>
            <person name="Ezra D."/>
            <person name="Gonzalez J."/>
            <person name="Henrissat B."/>
            <person name="Kuo A."/>
            <person name="Liang C."/>
            <person name="Lipzen A."/>
            <person name="Lutzoni F."/>
            <person name="Magnuson J."/>
            <person name="Mondo S."/>
            <person name="Nolan M."/>
            <person name="Ohm R."/>
            <person name="Pangilinan J."/>
            <person name="Park H.-J."/>
            <person name="Ramirez L."/>
            <person name="Alfaro M."/>
            <person name="Sun H."/>
            <person name="Tritt A."/>
            <person name="Yoshinaga Y."/>
            <person name="Zwiers L.-H."/>
            <person name="Turgeon B."/>
            <person name="Goodwin S."/>
            <person name="Spatafora J."/>
            <person name="Crous P."/>
            <person name="Grigoriev I."/>
        </authorList>
    </citation>
    <scope>NUCLEOTIDE SEQUENCE</scope>
    <source>
        <strain evidence="2">CBS 379.55</strain>
    </source>
</reference>
<feature type="region of interest" description="Disordered" evidence="1">
    <location>
        <begin position="1"/>
        <end position="144"/>
    </location>
</feature>
<gene>
    <name evidence="2" type="ORF">EI97DRAFT_432818</name>
</gene>
<keyword evidence="3" id="KW-1185">Reference proteome</keyword>